<evidence type="ECO:0000313" key="5">
    <source>
        <dbReference type="EMBL" id="RKX70847.1"/>
    </source>
</evidence>
<evidence type="ECO:0000259" key="4">
    <source>
        <dbReference type="PROSITE" id="PS50893"/>
    </source>
</evidence>
<dbReference type="Proteomes" id="UP000268469">
    <property type="component" value="Unassembled WGS sequence"/>
</dbReference>
<dbReference type="GO" id="GO:0005524">
    <property type="term" value="F:ATP binding"/>
    <property type="evidence" value="ECO:0007669"/>
    <property type="project" value="UniProtKB-KW"/>
</dbReference>
<protein>
    <submittedName>
        <fullName evidence="5">ABC transporter ATP-binding protein</fullName>
    </submittedName>
</protein>
<dbReference type="AlphaFoldDB" id="A0A660SJD2"/>
<proteinExistence type="predicted"/>
<dbReference type="CDD" id="cd03230">
    <property type="entry name" value="ABC_DR_subfamily_A"/>
    <property type="match status" value="1"/>
</dbReference>
<dbReference type="EMBL" id="QNBE01000025">
    <property type="protein sequence ID" value="RKX70847.1"/>
    <property type="molecule type" value="Genomic_DNA"/>
</dbReference>
<keyword evidence="2" id="KW-0547">Nucleotide-binding</keyword>
<dbReference type="PANTHER" id="PTHR42939:SF1">
    <property type="entry name" value="ABC TRANSPORTER ATP-BINDING PROTEIN ALBC-RELATED"/>
    <property type="match status" value="1"/>
</dbReference>
<organism evidence="5 6">
    <name type="scientific">candidate division WOR-3 bacterium</name>
    <dbReference type="NCBI Taxonomy" id="2052148"/>
    <lineage>
        <taxon>Bacteria</taxon>
        <taxon>Bacteria division WOR-3</taxon>
    </lineage>
</organism>
<dbReference type="GO" id="GO:0016887">
    <property type="term" value="F:ATP hydrolysis activity"/>
    <property type="evidence" value="ECO:0007669"/>
    <property type="project" value="InterPro"/>
</dbReference>
<dbReference type="InterPro" id="IPR003593">
    <property type="entry name" value="AAA+_ATPase"/>
</dbReference>
<dbReference type="Gene3D" id="3.40.50.300">
    <property type="entry name" value="P-loop containing nucleotide triphosphate hydrolases"/>
    <property type="match status" value="1"/>
</dbReference>
<dbReference type="PROSITE" id="PS00211">
    <property type="entry name" value="ABC_TRANSPORTER_1"/>
    <property type="match status" value="1"/>
</dbReference>
<dbReference type="InterPro" id="IPR017871">
    <property type="entry name" value="ABC_transporter-like_CS"/>
</dbReference>
<dbReference type="PANTHER" id="PTHR42939">
    <property type="entry name" value="ABC TRANSPORTER ATP-BINDING PROTEIN ALBC-RELATED"/>
    <property type="match status" value="1"/>
</dbReference>
<evidence type="ECO:0000256" key="3">
    <source>
        <dbReference type="ARBA" id="ARBA00022840"/>
    </source>
</evidence>
<evidence type="ECO:0000256" key="2">
    <source>
        <dbReference type="ARBA" id="ARBA00022741"/>
    </source>
</evidence>
<dbReference type="InterPro" id="IPR027417">
    <property type="entry name" value="P-loop_NTPase"/>
</dbReference>
<accession>A0A660SJD2</accession>
<dbReference type="SUPFAM" id="SSF52540">
    <property type="entry name" value="P-loop containing nucleoside triphosphate hydrolases"/>
    <property type="match status" value="1"/>
</dbReference>
<dbReference type="PROSITE" id="PS50893">
    <property type="entry name" value="ABC_TRANSPORTER_2"/>
    <property type="match status" value="1"/>
</dbReference>
<dbReference type="SMART" id="SM00382">
    <property type="entry name" value="AAA"/>
    <property type="match status" value="1"/>
</dbReference>
<evidence type="ECO:0000256" key="1">
    <source>
        <dbReference type="ARBA" id="ARBA00022448"/>
    </source>
</evidence>
<comment type="caution">
    <text evidence="5">The sequence shown here is derived from an EMBL/GenBank/DDBJ whole genome shotgun (WGS) entry which is preliminary data.</text>
</comment>
<reference evidence="5 6" key="1">
    <citation type="submission" date="2018-06" db="EMBL/GenBank/DDBJ databases">
        <title>Extensive metabolic versatility and redundancy in microbially diverse, dynamic hydrothermal sediments.</title>
        <authorList>
            <person name="Dombrowski N."/>
            <person name="Teske A."/>
            <person name="Baker B.J."/>
        </authorList>
    </citation>
    <scope>NUCLEOTIDE SEQUENCE [LARGE SCALE GENOMIC DNA]</scope>
    <source>
        <strain evidence="5">B36_G15</strain>
    </source>
</reference>
<sequence>MNKPLVIQGLTKSFNNKPAVVDLSLEVESGEIFVLLGPNGAGKTTTIKLINGLLAPDKGRILIGGIDLLEKPELAKARIGLVPDIPFLYENLTGREFLYLIGRLRRLEEGAIEQGIETLNPYLDFGDWFDYRCGGYSHGMRQRIMFAQALLHKPELLLIDEPMVGLDPRAMLKIKKLLRVLKRDGVGIFISTHLIPLAEELADRLAVIDHGRLKYCGNRPDFSGRIETIFLNATGD</sequence>
<dbReference type="InterPro" id="IPR051782">
    <property type="entry name" value="ABC_Transporter_VariousFunc"/>
</dbReference>
<gene>
    <name evidence="5" type="ORF">DRP53_03640</name>
</gene>
<keyword evidence="1" id="KW-0813">Transport</keyword>
<dbReference type="InterPro" id="IPR003439">
    <property type="entry name" value="ABC_transporter-like_ATP-bd"/>
</dbReference>
<feature type="domain" description="ABC transporter" evidence="4">
    <location>
        <begin position="5"/>
        <end position="235"/>
    </location>
</feature>
<name>A0A660SJD2_UNCW3</name>
<evidence type="ECO:0000313" key="6">
    <source>
        <dbReference type="Proteomes" id="UP000268469"/>
    </source>
</evidence>
<dbReference type="Pfam" id="PF00005">
    <property type="entry name" value="ABC_tran"/>
    <property type="match status" value="1"/>
</dbReference>
<keyword evidence="3 5" id="KW-0067">ATP-binding</keyword>